<name>A0A4P7GQ53_9ACTN</name>
<accession>A0A4P7GQ53</accession>
<dbReference type="EMBL" id="CP038267">
    <property type="protein sequence ID" value="QBR94386.1"/>
    <property type="molecule type" value="Genomic_DNA"/>
</dbReference>
<reference evidence="1 2" key="1">
    <citation type="submission" date="2019-03" db="EMBL/GenBank/DDBJ databases">
        <title>Three New Species of Nocardioides, Nocardioides euryhalodurans sp. nov., Nocardioides seonyuensis sp. nov. and Nocardioides eburneoflavus sp. nov., Iolated from Soil.</title>
        <authorList>
            <person name="Roh S.G."/>
            <person name="Lee C."/>
            <person name="Kim M.-K."/>
            <person name="Kim S.B."/>
        </authorList>
    </citation>
    <scope>NUCLEOTIDE SEQUENCE [LARGE SCALE GENOMIC DNA]</scope>
    <source>
        <strain evidence="1 2">MMS17-SY117</strain>
    </source>
</reference>
<dbReference type="Proteomes" id="UP000294894">
    <property type="component" value="Chromosome"/>
</dbReference>
<dbReference type="OrthoDB" id="3295834at2"/>
<dbReference type="AlphaFoldDB" id="A0A4P7GQ53"/>
<sequence>MLRSQGRHWEPTAGDRFVIPGRDIDDVFVVADMTIEVEHLPTGRLVHFNGTTEWALDSIPAEEVLWLPWEHQLRTLLGPAFASLTRDGDRFVVTLADGTSFADEDVESAYAAALLAGDPLLG</sequence>
<keyword evidence="2" id="KW-1185">Reference proteome</keyword>
<organism evidence="1 2">
    <name type="scientific">Nocardioides euryhalodurans</name>
    <dbReference type="NCBI Taxonomy" id="2518370"/>
    <lineage>
        <taxon>Bacteria</taxon>
        <taxon>Bacillati</taxon>
        <taxon>Actinomycetota</taxon>
        <taxon>Actinomycetes</taxon>
        <taxon>Propionibacteriales</taxon>
        <taxon>Nocardioidaceae</taxon>
        <taxon>Nocardioides</taxon>
    </lineage>
</organism>
<gene>
    <name evidence="1" type="ORF">EXE57_08325</name>
</gene>
<evidence type="ECO:0000313" key="2">
    <source>
        <dbReference type="Proteomes" id="UP000294894"/>
    </source>
</evidence>
<protein>
    <submittedName>
        <fullName evidence="1">Pilus assembly protein CpaE</fullName>
    </submittedName>
</protein>
<proteinExistence type="predicted"/>
<dbReference type="KEGG" id="noy:EXE57_08325"/>
<evidence type="ECO:0000313" key="1">
    <source>
        <dbReference type="EMBL" id="QBR94386.1"/>
    </source>
</evidence>